<evidence type="ECO:0000259" key="1">
    <source>
        <dbReference type="Pfam" id="PF01872"/>
    </source>
</evidence>
<accession>A0A7M4DDD3</accession>
<dbReference type="InterPro" id="IPR002734">
    <property type="entry name" value="RibDG_C"/>
</dbReference>
<evidence type="ECO:0000313" key="2">
    <source>
        <dbReference type="EMBL" id="VZO34852.1"/>
    </source>
</evidence>
<gene>
    <name evidence="2" type="ORF">HALOF300_00122</name>
</gene>
<dbReference type="GO" id="GO:0009231">
    <property type="term" value="P:riboflavin biosynthetic process"/>
    <property type="evidence" value="ECO:0007669"/>
    <property type="project" value="InterPro"/>
</dbReference>
<dbReference type="SUPFAM" id="SSF53597">
    <property type="entry name" value="Dihydrofolate reductase-like"/>
    <property type="match status" value="1"/>
</dbReference>
<dbReference type="Pfam" id="PF01872">
    <property type="entry name" value="RibD_C"/>
    <property type="match status" value="1"/>
</dbReference>
<proteinExistence type="predicted"/>
<sequence>MTRTIYYTASTLDGFIATPEHSLDWLLTRDIDNTGPMNYDEFIAKVGAIAMGASTYAWVEEHAPGGWEYTMPAWVFAHRDFPPRTDGADVTFTSEAVPQVHARMVAAAAGKDVWIVGGGDLAGQFADHGLLDEMIVSYAPVTIGAGAPLLPRHVEFRLEEVARNREFACARFEVVRDGE</sequence>
<protein>
    <recommendedName>
        <fullName evidence="1">Bacterial bifunctional deaminase-reductase C-terminal domain-containing protein</fullName>
    </recommendedName>
</protein>
<dbReference type="PANTHER" id="PTHR38011:SF11">
    <property type="entry name" value="2,5-DIAMINO-6-RIBOSYLAMINO-4(3H)-PYRIMIDINONE 5'-PHOSPHATE REDUCTASE"/>
    <property type="match status" value="1"/>
</dbReference>
<organism evidence="2 3">
    <name type="scientific">Occultella aeris</name>
    <dbReference type="NCBI Taxonomy" id="2761496"/>
    <lineage>
        <taxon>Bacteria</taxon>
        <taxon>Bacillati</taxon>
        <taxon>Actinomycetota</taxon>
        <taxon>Actinomycetes</taxon>
        <taxon>Micrococcales</taxon>
        <taxon>Ruaniaceae</taxon>
        <taxon>Occultella</taxon>
    </lineage>
</organism>
<dbReference type="AlphaFoldDB" id="A0A7M4DDD3"/>
<comment type="caution">
    <text evidence="2">The sequence shown here is derived from an EMBL/GenBank/DDBJ whole genome shotgun (WGS) entry which is preliminary data.</text>
</comment>
<dbReference type="InterPro" id="IPR024072">
    <property type="entry name" value="DHFR-like_dom_sf"/>
</dbReference>
<dbReference type="Gene3D" id="3.40.430.10">
    <property type="entry name" value="Dihydrofolate Reductase, subunit A"/>
    <property type="match status" value="1"/>
</dbReference>
<dbReference type="RefSeq" id="WP_156738710.1">
    <property type="nucleotide sequence ID" value="NZ_CACRYJ010000004.1"/>
</dbReference>
<dbReference type="PANTHER" id="PTHR38011">
    <property type="entry name" value="DIHYDROFOLATE REDUCTASE FAMILY PROTEIN (AFU_ORTHOLOGUE AFUA_8G06820)"/>
    <property type="match status" value="1"/>
</dbReference>
<name>A0A7M4DDD3_9MICO</name>
<dbReference type="EMBL" id="CACRYJ010000004">
    <property type="protein sequence ID" value="VZO34852.1"/>
    <property type="molecule type" value="Genomic_DNA"/>
</dbReference>
<feature type="domain" description="Bacterial bifunctional deaminase-reductase C-terminal" evidence="1">
    <location>
        <begin position="6"/>
        <end position="157"/>
    </location>
</feature>
<evidence type="ECO:0000313" key="3">
    <source>
        <dbReference type="Proteomes" id="UP000419743"/>
    </source>
</evidence>
<reference evidence="2 3" key="1">
    <citation type="submission" date="2019-11" db="EMBL/GenBank/DDBJ databases">
        <authorList>
            <person name="Criscuolo A."/>
        </authorList>
    </citation>
    <scope>NUCLEOTIDE SEQUENCE [LARGE SCALE GENOMIC DNA]</scope>
    <source>
        <strain evidence="2">CIP111667</strain>
    </source>
</reference>
<dbReference type="Proteomes" id="UP000419743">
    <property type="component" value="Unassembled WGS sequence"/>
</dbReference>
<keyword evidence="3" id="KW-1185">Reference proteome</keyword>
<dbReference type="GO" id="GO:0008703">
    <property type="term" value="F:5-amino-6-(5-phosphoribosylamino)uracil reductase activity"/>
    <property type="evidence" value="ECO:0007669"/>
    <property type="project" value="InterPro"/>
</dbReference>
<dbReference type="InterPro" id="IPR050765">
    <property type="entry name" value="Riboflavin_Biosynth_HTPR"/>
</dbReference>